<evidence type="ECO:0000313" key="14">
    <source>
        <dbReference type="Proteomes" id="UP000311382"/>
    </source>
</evidence>
<feature type="compositionally biased region" description="Low complexity" evidence="9">
    <location>
        <begin position="505"/>
        <end position="536"/>
    </location>
</feature>
<keyword evidence="6 10" id="KW-1133">Transmembrane helix</keyword>
<feature type="region of interest" description="Disordered" evidence="9">
    <location>
        <begin position="487"/>
        <end position="586"/>
    </location>
</feature>
<evidence type="ECO:0000256" key="6">
    <source>
        <dbReference type="ARBA" id="ARBA00022989"/>
    </source>
</evidence>
<keyword evidence="7 10" id="KW-0472">Membrane</keyword>
<keyword evidence="3" id="KW-0479">Metal-binding</keyword>
<dbReference type="GO" id="GO:0016020">
    <property type="term" value="C:membrane"/>
    <property type="evidence" value="ECO:0007669"/>
    <property type="project" value="UniProtKB-SubCell"/>
</dbReference>
<feature type="compositionally biased region" description="Polar residues" evidence="9">
    <location>
        <begin position="240"/>
        <end position="254"/>
    </location>
</feature>
<evidence type="ECO:0000256" key="2">
    <source>
        <dbReference type="ARBA" id="ARBA00022692"/>
    </source>
</evidence>
<feature type="domain" description="RING-type" evidence="12">
    <location>
        <begin position="605"/>
        <end position="649"/>
    </location>
</feature>
<feature type="region of interest" description="Disordered" evidence="9">
    <location>
        <begin position="432"/>
        <end position="470"/>
    </location>
</feature>
<dbReference type="STRING" id="5288.A0A5C5FWK0"/>
<evidence type="ECO:0000256" key="3">
    <source>
        <dbReference type="ARBA" id="ARBA00022723"/>
    </source>
</evidence>
<organism evidence="13 14">
    <name type="scientific">Rhodotorula diobovata</name>
    <dbReference type="NCBI Taxonomy" id="5288"/>
    <lineage>
        <taxon>Eukaryota</taxon>
        <taxon>Fungi</taxon>
        <taxon>Dikarya</taxon>
        <taxon>Basidiomycota</taxon>
        <taxon>Pucciniomycotina</taxon>
        <taxon>Microbotryomycetes</taxon>
        <taxon>Sporidiobolales</taxon>
        <taxon>Sporidiobolaceae</taxon>
        <taxon>Rhodotorula</taxon>
    </lineage>
</organism>
<dbReference type="InterPro" id="IPR013083">
    <property type="entry name" value="Znf_RING/FYVE/PHD"/>
</dbReference>
<feature type="compositionally biased region" description="Acidic residues" evidence="9">
    <location>
        <begin position="721"/>
        <end position="730"/>
    </location>
</feature>
<reference evidence="13 14" key="1">
    <citation type="submission" date="2019-03" db="EMBL/GenBank/DDBJ databases">
        <title>Rhodosporidium diobovatum UCD-FST 08-225 genome sequencing, assembly, and annotation.</title>
        <authorList>
            <person name="Fakankun I.U."/>
            <person name="Fristensky B."/>
            <person name="Levin D.B."/>
        </authorList>
    </citation>
    <scope>NUCLEOTIDE SEQUENCE [LARGE SCALE GENOMIC DNA]</scope>
    <source>
        <strain evidence="13 14">UCD-FST 08-225</strain>
    </source>
</reference>
<feature type="region of interest" description="Disordered" evidence="9">
    <location>
        <begin position="698"/>
        <end position="734"/>
    </location>
</feature>
<feature type="compositionally biased region" description="Basic and acidic residues" evidence="9">
    <location>
        <begin position="671"/>
        <end position="686"/>
    </location>
</feature>
<feature type="region of interest" description="Disordered" evidence="9">
    <location>
        <begin position="659"/>
        <end position="686"/>
    </location>
</feature>
<feature type="signal peptide" evidence="11">
    <location>
        <begin position="1"/>
        <end position="22"/>
    </location>
</feature>
<dbReference type="InterPro" id="IPR001841">
    <property type="entry name" value="Znf_RING"/>
</dbReference>
<feature type="compositionally biased region" description="Polar residues" evidence="9">
    <location>
        <begin position="554"/>
        <end position="565"/>
    </location>
</feature>
<protein>
    <recommendedName>
        <fullName evidence="12">RING-type domain-containing protein</fullName>
    </recommendedName>
</protein>
<sequence>MTSLALLSVVASLFVLPTLVQAYIPAVPVNDTSSLDSSSDLIHLAFYNGVYNTPISRQLWAEGFDDNGNYTNVSTIVPWTKFSRGVLVHFDETLRTQPPTSVPWIAMISCDTNGTNPSDEDDIFTITRDLGAQAALLYSLTSEGCQITQDYLQNYEKVLDVYATTTLQGSRIIESQFVNVNAAASQYDSLTLNNSASVIDSLLGSNALSVIGNVPINASETAEGEDAMSTVDPTAVAAETSPSVFDPDNQSDGNSDARDTSSEAQLTPSMTIPSLFSDISSAGLRRRQATATSGSAGPTETTASRTSVAASASSTSRLTENYLGAVMAAANLTVGGLNSATPSASTDSGGGGGGATSTSLAMLVLYAITGLVTFLFLLVIISGAIRAARHPERYGPRTGAAGGAGGAGGGQGGAQTRASGLTRAILDTFPVVRFGNGGQDERRDEEAAPVSDGDDDAHKKAAAGSTAGHDEHIELAVLPAVAPAIPMRRSSSDGDAPRGAPTVGAAAAEVRPRAASRASTSAESFHSAATTPAAAPVRRHSSSSLDTAAAPSAGPSSVTASHPTLTSNEATAESTPATATHSSPSQAAVDATLADAADAAEADLCPICFCEFEDGDELRVLPCDNRHRFHSACIDPFLLNVSRLCPLCRLDLATVAPHVEDAEDSSPHGATSDHHDGAEGERHEEERVIRHLRGLLHRGSHSSPAGAARPTVAAARGADAEGGEAGEGVDGEGGAAGFRSRFAQYVTARRGRTRRGSSFSAPRLGATFSSWAAGPAGDGRIGAPV</sequence>
<dbReference type="Proteomes" id="UP000311382">
    <property type="component" value="Unassembled WGS sequence"/>
</dbReference>
<feature type="chain" id="PRO_5022720407" description="RING-type domain-containing protein" evidence="11">
    <location>
        <begin position="23"/>
        <end position="785"/>
    </location>
</feature>
<dbReference type="SMART" id="SM00184">
    <property type="entry name" value="RING"/>
    <property type="match status" value="1"/>
</dbReference>
<dbReference type="PROSITE" id="PS50089">
    <property type="entry name" value="ZF_RING_2"/>
    <property type="match status" value="1"/>
</dbReference>
<dbReference type="Pfam" id="PF13639">
    <property type="entry name" value="zf-RING_2"/>
    <property type="match status" value="1"/>
</dbReference>
<dbReference type="AlphaFoldDB" id="A0A5C5FWK0"/>
<feature type="compositionally biased region" description="Low complexity" evidence="9">
    <location>
        <begin position="299"/>
        <end position="312"/>
    </location>
</feature>
<dbReference type="PANTHER" id="PTHR46539">
    <property type="entry name" value="E3 UBIQUITIN-PROTEIN LIGASE ATL42"/>
    <property type="match status" value="1"/>
</dbReference>
<feature type="region of interest" description="Disordered" evidence="9">
    <location>
        <begin position="287"/>
        <end position="312"/>
    </location>
</feature>
<evidence type="ECO:0000256" key="4">
    <source>
        <dbReference type="ARBA" id="ARBA00022771"/>
    </source>
</evidence>
<name>A0A5C5FWK0_9BASI</name>
<keyword evidence="2 10" id="KW-0812">Transmembrane</keyword>
<evidence type="ECO:0000259" key="12">
    <source>
        <dbReference type="PROSITE" id="PS50089"/>
    </source>
</evidence>
<feature type="compositionally biased region" description="Gly residues" evidence="9">
    <location>
        <begin position="400"/>
        <end position="413"/>
    </location>
</feature>
<keyword evidence="14" id="KW-1185">Reference proteome</keyword>
<dbReference type="CDD" id="cd16454">
    <property type="entry name" value="RING-H2_PA-TM-RING"/>
    <property type="match status" value="1"/>
</dbReference>
<dbReference type="OrthoDB" id="8062037at2759"/>
<evidence type="ECO:0000256" key="5">
    <source>
        <dbReference type="ARBA" id="ARBA00022833"/>
    </source>
</evidence>
<keyword evidence="5" id="KW-0862">Zinc</keyword>
<evidence type="ECO:0000256" key="1">
    <source>
        <dbReference type="ARBA" id="ARBA00004370"/>
    </source>
</evidence>
<proteinExistence type="predicted"/>
<evidence type="ECO:0000256" key="11">
    <source>
        <dbReference type="SAM" id="SignalP"/>
    </source>
</evidence>
<comment type="subcellular location">
    <subcellularLocation>
        <location evidence="1">Membrane</location>
    </subcellularLocation>
</comment>
<feature type="region of interest" description="Disordered" evidence="9">
    <location>
        <begin position="393"/>
        <end position="417"/>
    </location>
</feature>
<dbReference type="SUPFAM" id="SSF57850">
    <property type="entry name" value="RING/U-box"/>
    <property type="match status" value="1"/>
</dbReference>
<evidence type="ECO:0000313" key="13">
    <source>
        <dbReference type="EMBL" id="TNY21188.1"/>
    </source>
</evidence>
<keyword evidence="11" id="KW-0732">Signal</keyword>
<evidence type="ECO:0000256" key="9">
    <source>
        <dbReference type="SAM" id="MobiDB-lite"/>
    </source>
</evidence>
<feature type="compositionally biased region" description="Polar residues" evidence="9">
    <location>
        <begin position="289"/>
        <end position="298"/>
    </location>
</feature>
<keyword evidence="4 8" id="KW-0863">Zinc-finger</keyword>
<dbReference type="Gene3D" id="3.30.40.10">
    <property type="entry name" value="Zinc/RING finger domain, C3HC4 (zinc finger)"/>
    <property type="match status" value="1"/>
</dbReference>
<accession>A0A5C5FWK0</accession>
<feature type="compositionally biased region" description="Low complexity" evidence="9">
    <location>
        <begin position="566"/>
        <end position="586"/>
    </location>
</feature>
<evidence type="ECO:0000256" key="10">
    <source>
        <dbReference type="SAM" id="Phobius"/>
    </source>
</evidence>
<evidence type="ECO:0000256" key="7">
    <source>
        <dbReference type="ARBA" id="ARBA00023136"/>
    </source>
</evidence>
<dbReference type="PANTHER" id="PTHR46539:SF1">
    <property type="entry name" value="E3 UBIQUITIN-PROTEIN LIGASE ATL42"/>
    <property type="match status" value="1"/>
</dbReference>
<gene>
    <name evidence="13" type="ORF">DMC30DRAFT_416302</name>
</gene>
<feature type="compositionally biased region" description="Low complexity" evidence="9">
    <location>
        <begin position="704"/>
        <end position="717"/>
    </location>
</feature>
<feature type="region of interest" description="Disordered" evidence="9">
    <location>
        <begin position="240"/>
        <end position="269"/>
    </location>
</feature>
<feature type="transmembrane region" description="Helical" evidence="10">
    <location>
        <begin position="363"/>
        <end position="385"/>
    </location>
</feature>
<dbReference type="EMBL" id="SOZI01000049">
    <property type="protein sequence ID" value="TNY21188.1"/>
    <property type="molecule type" value="Genomic_DNA"/>
</dbReference>
<dbReference type="GO" id="GO:0008270">
    <property type="term" value="F:zinc ion binding"/>
    <property type="evidence" value="ECO:0007669"/>
    <property type="project" value="UniProtKB-KW"/>
</dbReference>
<comment type="caution">
    <text evidence="13">The sequence shown here is derived from an EMBL/GenBank/DDBJ whole genome shotgun (WGS) entry which is preliminary data.</text>
</comment>
<evidence type="ECO:0000256" key="8">
    <source>
        <dbReference type="PROSITE-ProRule" id="PRU00175"/>
    </source>
</evidence>